<reference evidence="2 3" key="1">
    <citation type="submission" date="2018-12" db="EMBL/GenBank/DDBJ databases">
        <title>Genomic insights into the evolutionary origins and pathogenicity of five Vibrio parahaemolyticus strains isolated from the shrimp with acute hepatopancreatic necrosis disease (AHPND).</title>
        <authorList>
            <person name="Yang Q."/>
            <person name="Dong X."/>
            <person name="Xie G."/>
            <person name="Fu S."/>
            <person name="Zou P."/>
            <person name="Sun J."/>
            <person name="Wang Y."/>
            <person name="Huang J."/>
        </authorList>
    </citation>
    <scope>NUCLEOTIDE SEQUENCE [LARGE SCALE GENOMIC DNA]</scope>
    <source>
        <strain evidence="2 3">20160303005-1</strain>
        <plasmid evidence="2">pVPSD2016-1</plasmid>
        <plasmid evidence="3">pvpsd2016-1</plasmid>
    </source>
</reference>
<evidence type="ECO:0000313" key="3">
    <source>
        <dbReference type="Proteomes" id="UP000464718"/>
    </source>
</evidence>
<dbReference type="RefSeq" id="WP_023623181.1">
    <property type="nucleotide sequence ID" value="NZ_AP014859.1"/>
</dbReference>
<dbReference type="AlphaFoldDB" id="A0A7Y0S1H2"/>
<gene>
    <name evidence="2" type="ORF">EHC69_26790</name>
    <name evidence="1" type="ORF">HKB21_02735</name>
</gene>
<organism evidence="1 4">
    <name type="scientific">Vibrio parahaemolyticus</name>
    <dbReference type="NCBI Taxonomy" id="670"/>
    <lineage>
        <taxon>Bacteria</taxon>
        <taxon>Pseudomonadati</taxon>
        <taxon>Pseudomonadota</taxon>
        <taxon>Gammaproteobacteria</taxon>
        <taxon>Vibrionales</taxon>
        <taxon>Vibrionaceae</taxon>
        <taxon>Vibrio</taxon>
    </lineage>
</organism>
<evidence type="ECO:0000313" key="1">
    <source>
        <dbReference type="EMBL" id="NMU24536.1"/>
    </source>
</evidence>
<dbReference type="Proteomes" id="UP000464718">
    <property type="component" value="Plasmid pvpsd2016-1"/>
</dbReference>
<accession>A0A7Y0S1H2</accession>
<geneLocation type="plasmid" evidence="2">
    <name>pVPSD2016-1</name>
</geneLocation>
<sequence>MKYNLVDFDDDSVLDVHLNLIGMDKTPENRKTLKVIGKELALLFGREDIRHIELETYLSRPANMVRLI</sequence>
<dbReference type="Proteomes" id="UP000555836">
    <property type="component" value="Unassembled WGS sequence"/>
</dbReference>
<reference evidence="1 4" key="2">
    <citation type="submission" date="2020-04" db="EMBL/GenBank/DDBJ databases">
        <title>Whole-genome sequencing of Vibrio spp. from China reveals different genetic environments of blaCTX-M-14 among diverse lineages.</title>
        <authorList>
            <person name="Zheng Z."/>
            <person name="Ye L."/>
            <person name="Chen S."/>
        </authorList>
    </citation>
    <scope>NUCLEOTIDE SEQUENCE [LARGE SCALE GENOMIC DNA]</scope>
    <source>
        <strain evidence="1 4">Vb0574</strain>
    </source>
</reference>
<evidence type="ECO:0000313" key="4">
    <source>
        <dbReference type="Proteomes" id="UP000555836"/>
    </source>
</evidence>
<protein>
    <submittedName>
        <fullName evidence="1">Uncharacterized protein</fullName>
    </submittedName>
</protein>
<dbReference type="EMBL" id="CP034300">
    <property type="protein sequence ID" value="QHH12896.1"/>
    <property type="molecule type" value="Genomic_DNA"/>
</dbReference>
<name>A0A7Y0S1H2_VIBPH</name>
<proteinExistence type="predicted"/>
<geneLocation type="plasmid" evidence="3">
    <name>pvpsd2016-1</name>
</geneLocation>
<evidence type="ECO:0000313" key="2">
    <source>
        <dbReference type="EMBL" id="QHH12896.1"/>
    </source>
</evidence>
<keyword evidence="2" id="KW-0614">Plasmid</keyword>
<dbReference type="EMBL" id="JABCLD010000333">
    <property type="protein sequence ID" value="NMU24536.1"/>
    <property type="molecule type" value="Genomic_DNA"/>
</dbReference>